<dbReference type="RefSeq" id="WP_181358385.1">
    <property type="nucleotide sequence ID" value="NZ_PYGD01000002.1"/>
</dbReference>
<reference evidence="2 3" key="1">
    <citation type="submission" date="2018-03" db="EMBL/GenBank/DDBJ databases">
        <title>Genomic Encyclopedia of Type Strains, Phase III (KMG-III): the genomes of soil and plant-associated and newly described type strains.</title>
        <authorList>
            <person name="Whitman W."/>
        </authorList>
    </citation>
    <scope>NUCLEOTIDE SEQUENCE [LARGE SCALE GENOMIC DNA]</scope>
    <source>
        <strain evidence="2 3">CGMCC 1.12700</strain>
    </source>
</reference>
<dbReference type="InterPro" id="IPR029063">
    <property type="entry name" value="SAM-dependent_MTases_sf"/>
</dbReference>
<protein>
    <submittedName>
        <fullName evidence="2">Methyltransferase family protein</fullName>
    </submittedName>
</protein>
<dbReference type="Gene3D" id="3.40.50.150">
    <property type="entry name" value="Vaccinia Virus protein VP39"/>
    <property type="match status" value="1"/>
</dbReference>
<keyword evidence="2" id="KW-0489">Methyltransferase</keyword>
<keyword evidence="2" id="KW-0808">Transferase</keyword>
<feature type="domain" description="Methyltransferase" evidence="1">
    <location>
        <begin position="41"/>
        <end position="131"/>
    </location>
</feature>
<evidence type="ECO:0000313" key="2">
    <source>
        <dbReference type="EMBL" id="PSK93230.1"/>
    </source>
</evidence>
<dbReference type="CDD" id="cd02440">
    <property type="entry name" value="AdoMet_MTases"/>
    <property type="match status" value="1"/>
</dbReference>
<dbReference type="AlphaFoldDB" id="A0A2P8D7M1"/>
<sequence length="240" mass="27870">MDHYLKLAARYDEYYRYSDRYIAYFTDKIIKALPVRPGESVVELGAGTCIFAQEILKRVPYLDMVCVDNSAAMLRSAEHTAIKRVCRDAVCFAAEDTRYHRVYMKEFIHHLDTAAREELFKGLYRQLYPGGSLLILMEPRRLNYPLFDEALRRFEQGQPSRTAIMAQLEHAGFTVSFDVFAYPINLSRQKYTEMVRNRYMSVLETFTADELEAGIQSITEGQPETELEYLESFYGIVGKK</sequence>
<keyword evidence="3" id="KW-1185">Reference proteome</keyword>
<name>A0A2P8D7M1_9BACT</name>
<organism evidence="2 3">
    <name type="scientific">Taibaiella chishuiensis</name>
    <dbReference type="NCBI Taxonomy" id="1434707"/>
    <lineage>
        <taxon>Bacteria</taxon>
        <taxon>Pseudomonadati</taxon>
        <taxon>Bacteroidota</taxon>
        <taxon>Chitinophagia</taxon>
        <taxon>Chitinophagales</taxon>
        <taxon>Chitinophagaceae</taxon>
        <taxon>Taibaiella</taxon>
    </lineage>
</organism>
<dbReference type="EMBL" id="PYGD01000002">
    <property type="protein sequence ID" value="PSK93230.1"/>
    <property type="molecule type" value="Genomic_DNA"/>
</dbReference>
<dbReference type="Proteomes" id="UP000240572">
    <property type="component" value="Unassembled WGS sequence"/>
</dbReference>
<evidence type="ECO:0000313" key="3">
    <source>
        <dbReference type="Proteomes" id="UP000240572"/>
    </source>
</evidence>
<dbReference type="InterPro" id="IPR041698">
    <property type="entry name" value="Methyltransf_25"/>
</dbReference>
<dbReference type="SUPFAM" id="SSF53335">
    <property type="entry name" value="S-adenosyl-L-methionine-dependent methyltransferases"/>
    <property type="match status" value="1"/>
</dbReference>
<dbReference type="GO" id="GO:0008168">
    <property type="term" value="F:methyltransferase activity"/>
    <property type="evidence" value="ECO:0007669"/>
    <property type="project" value="UniProtKB-KW"/>
</dbReference>
<accession>A0A2P8D7M1</accession>
<dbReference type="GO" id="GO:0032259">
    <property type="term" value="P:methylation"/>
    <property type="evidence" value="ECO:0007669"/>
    <property type="project" value="UniProtKB-KW"/>
</dbReference>
<gene>
    <name evidence="2" type="ORF">B0I18_102200</name>
</gene>
<comment type="caution">
    <text evidence="2">The sequence shown here is derived from an EMBL/GenBank/DDBJ whole genome shotgun (WGS) entry which is preliminary data.</text>
</comment>
<evidence type="ECO:0000259" key="1">
    <source>
        <dbReference type="Pfam" id="PF13649"/>
    </source>
</evidence>
<dbReference type="Pfam" id="PF13649">
    <property type="entry name" value="Methyltransf_25"/>
    <property type="match status" value="1"/>
</dbReference>
<proteinExistence type="predicted"/>